<dbReference type="PANTHER" id="PTHR11098">
    <property type="entry name" value="NICOTINATE PHOSPHORIBOSYLTRANSFERASE"/>
    <property type="match status" value="1"/>
</dbReference>
<dbReference type="InterPro" id="IPR007229">
    <property type="entry name" value="Nic_PRibTrfase-Fam"/>
</dbReference>
<evidence type="ECO:0000259" key="11">
    <source>
        <dbReference type="Pfam" id="PF17767"/>
    </source>
</evidence>
<evidence type="ECO:0000313" key="12">
    <source>
        <dbReference type="EMBL" id="EIM62334.1"/>
    </source>
</evidence>
<evidence type="ECO:0000256" key="6">
    <source>
        <dbReference type="ARBA" id="ARBA00022642"/>
    </source>
</evidence>
<feature type="compositionally biased region" description="Basic and acidic residues" evidence="9">
    <location>
        <begin position="364"/>
        <end position="375"/>
    </location>
</feature>
<evidence type="ECO:0000256" key="5">
    <source>
        <dbReference type="ARBA" id="ARBA00022598"/>
    </source>
</evidence>
<dbReference type="HAMAP" id="MF_00570">
    <property type="entry name" value="NAPRTase"/>
    <property type="match status" value="1"/>
</dbReference>
<evidence type="ECO:0000256" key="9">
    <source>
        <dbReference type="SAM" id="MobiDB-lite"/>
    </source>
</evidence>
<evidence type="ECO:0000256" key="1">
    <source>
        <dbReference type="ARBA" id="ARBA00004952"/>
    </source>
</evidence>
<dbReference type="AlphaFoldDB" id="I5AYM1"/>
<dbReference type="EMBL" id="CM001488">
    <property type="protein sequence ID" value="EIM62334.1"/>
    <property type="molecule type" value="Genomic_DNA"/>
</dbReference>
<dbReference type="GO" id="GO:0005829">
    <property type="term" value="C:cytosol"/>
    <property type="evidence" value="ECO:0007669"/>
    <property type="project" value="TreeGrafter"/>
</dbReference>
<dbReference type="HOGENOM" id="CLU_030991_0_0_7"/>
<dbReference type="PIRSF" id="PIRSF000484">
    <property type="entry name" value="NAPRT"/>
    <property type="match status" value="1"/>
</dbReference>
<feature type="region of interest" description="Disordered" evidence="9">
    <location>
        <begin position="353"/>
        <end position="375"/>
    </location>
</feature>
<dbReference type="PANTHER" id="PTHR11098:SF1">
    <property type="entry name" value="NICOTINATE PHOSPHORIBOSYLTRANSFERASE"/>
    <property type="match status" value="1"/>
</dbReference>
<dbReference type="NCBIfam" id="NF003704">
    <property type="entry name" value="PRK05321.1"/>
    <property type="match status" value="1"/>
</dbReference>
<keyword evidence="13" id="KW-1185">Reference proteome</keyword>
<reference evidence="12 13" key="2">
    <citation type="submission" date="2012-02" db="EMBL/GenBank/DDBJ databases">
        <title>Improved High-Quality Draft sequence of Desulfobacter postgatei 2ac9.</title>
        <authorList>
            <consortium name="US DOE Joint Genome Institute"/>
            <person name="Lucas S."/>
            <person name="Han J."/>
            <person name="Lapidus A."/>
            <person name="Cheng J.-F."/>
            <person name="Goodwin L."/>
            <person name="Pitluck S."/>
            <person name="Peters L."/>
            <person name="Ovchinnikova G."/>
            <person name="Held B."/>
            <person name="Detter J.C."/>
            <person name="Han C."/>
            <person name="Tapia R."/>
            <person name="Land M."/>
            <person name="Hauser L."/>
            <person name="Kyrpides N."/>
            <person name="Ivanova N."/>
            <person name="Pagani I."/>
            <person name="Orellana R."/>
            <person name="Lovley D."/>
            <person name="Woyke T."/>
        </authorList>
    </citation>
    <scope>NUCLEOTIDE SEQUENCE [LARGE SCALE GENOMIC DNA]</scope>
    <source>
        <strain evidence="12 13">2ac9</strain>
    </source>
</reference>
<evidence type="ECO:0000256" key="7">
    <source>
        <dbReference type="HAMAP-Rule" id="MF_00570"/>
    </source>
</evidence>
<keyword evidence="5 7" id="KW-0436">Ligase</keyword>
<keyword evidence="12" id="KW-0808">Transferase</keyword>
<evidence type="ECO:0000256" key="3">
    <source>
        <dbReference type="ARBA" id="ARBA00013236"/>
    </source>
</evidence>
<feature type="modified residue" description="Phosphohistidine; by autocatalysis" evidence="7">
    <location>
        <position position="211"/>
    </location>
</feature>
<dbReference type="InterPro" id="IPR041525">
    <property type="entry name" value="N/Namide_PRibTrfase"/>
</dbReference>
<evidence type="ECO:0000256" key="2">
    <source>
        <dbReference type="ARBA" id="ARBA00010897"/>
    </source>
</evidence>
<dbReference type="EC" id="6.3.4.21" evidence="3 7"/>
<keyword evidence="12" id="KW-0328">Glycosyltransferase</keyword>
<dbReference type="Pfam" id="PF04095">
    <property type="entry name" value="NAPRTase"/>
    <property type="match status" value="1"/>
</dbReference>
<feature type="domain" description="Nicotinate/nicotinamide phosphoribosyltransferase" evidence="10">
    <location>
        <begin position="159"/>
        <end position="376"/>
    </location>
</feature>
<accession>I5AYM1</accession>
<dbReference type="GO" id="GO:0004516">
    <property type="term" value="F:nicotinate phosphoribosyltransferase activity"/>
    <property type="evidence" value="ECO:0007669"/>
    <property type="project" value="UniProtKB-UniRule"/>
</dbReference>
<comment type="pathway">
    <text evidence="1 7 8">Cofactor biosynthesis; NAD(+) biosynthesis; nicotinate D-ribonucleotide from nicotinate: step 1/1.</text>
</comment>
<name>I5AYM1_9BACT</name>
<dbReference type="UniPathway" id="UPA00253">
    <property type="reaction ID" value="UER00457"/>
</dbReference>
<sequence length="387" mass="43712">MIETILDNDLYKFTMQQAVYQLYPKARVRYKLTNRGRTPFPPGFDGLIKDRVAQMAGLRLTLDERVWLEKACPYFTKAYLDYLASYRYDPDQVEICQHGHTLSVKISGPWCRTILWEVPLMAIISETFFKVANPEILSRQAIRDRNQTKAKMMSNAGLTFVEFGTRRRFSVANHAHFLEDVLALDHHRMAGTSNVHFARNYGLAPMGTLAHEWIMFHAALTDYAAANAAAMDAWLKVYPDVLGIALTDTFTTKVFLNAFNRDRAGRFSGVRHDSGDPEIFTRDILSHYREKGIDPASKAIVFSDGLDVERAMKIHRFCRGKVKDSYGIGTNLTNDVGVDPLNIVIKLSWAEPEPGMEGRPTVKLSDDPGKHTGDPGELLHCRKALGL</sequence>
<dbReference type="Pfam" id="PF17767">
    <property type="entry name" value="NAPRTase_N"/>
    <property type="match status" value="1"/>
</dbReference>
<dbReference type="InterPro" id="IPR040727">
    <property type="entry name" value="NAPRTase_N"/>
</dbReference>
<evidence type="ECO:0000256" key="8">
    <source>
        <dbReference type="RuleBase" id="RU003838"/>
    </source>
</evidence>
<protein>
    <recommendedName>
        <fullName evidence="3 7">Nicotinate phosphoribosyltransferase</fullName>
        <shortName evidence="7">NAPRTase</shortName>
        <ecNumber evidence="3 7">6.3.4.21</ecNumber>
    </recommendedName>
</protein>
<dbReference type="SUPFAM" id="SSF54675">
    <property type="entry name" value="Nicotinate/Quinolinate PRTase N-terminal domain-like"/>
    <property type="match status" value="1"/>
</dbReference>
<dbReference type="Gene3D" id="3.20.140.10">
    <property type="entry name" value="nicotinate phosphoribosyltransferase"/>
    <property type="match status" value="1"/>
</dbReference>
<comment type="similarity">
    <text evidence="2 7 8">Belongs to the NAPRTase family.</text>
</comment>
<dbReference type="OrthoDB" id="9771406at2"/>
<dbReference type="SUPFAM" id="SSF51690">
    <property type="entry name" value="Nicotinate/Quinolinate PRTase C-terminal domain-like"/>
    <property type="match status" value="1"/>
</dbReference>
<organism evidence="12 13">
    <name type="scientific">Desulfobacter postgatei 2ac9</name>
    <dbReference type="NCBI Taxonomy" id="879212"/>
    <lineage>
        <taxon>Bacteria</taxon>
        <taxon>Pseudomonadati</taxon>
        <taxon>Thermodesulfobacteriota</taxon>
        <taxon>Desulfobacteria</taxon>
        <taxon>Desulfobacterales</taxon>
        <taxon>Desulfobacteraceae</taxon>
        <taxon>Desulfobacter</taxon>
    </lineage>
</organism>
<comment type="PTM">
    <text evidence="7 8">Transiently phosphorylated on a His residue during the reaction cycle. Phosphorylation strongly increases the affinity for substrates and increases the rate of nicotinate D-ribonucleotide production. Dephosphorylation regenerates the low-affinity form of the enzyme, leading to product release.</text>
</comment>
<dbReference type="eggNOG" id="COG1488">
    <property type="taxonomic scope" value="Bacteria"/>
</dbReference>
<dbReference type="Proteomes" id="UP000005778">
    <property type="component" value="Chromosome"/>
</dbReference>
<evidence type="ECO:0000313" key="13">
    <source>
        <dbReference type="Proteomes" id="UP000005778"/>
    </source>
</evidence>
<gene>
    <name evidence="7" type="primary">pncB</name>
    <name evidence="12" type="ORF">DespoDRAFT_00303</name>
</gene>
<proteinExistence type="inferred from homology"/>
<dbReference type="STRING" id="879212.DespoDRAFT_00303"/>
<comment type="catalytic activity">
    <reaction evidence="7 8">
        <text>5-phospho-alpha-D-ribose 1-diphosphate + nicotinate + ATP + H2O = nicotinate beta-D-ribonucleotide + ADP + phosphate + diphosphate</text>
        <dbReference type="Rhea" id="RHEA:36163"/>
        <dbReference type="ChEBI" id="CHEBI:15377"/>
        <dbReference type="ChEBI" id="CHEBI:30616"/>
        <dbReference type="ChEBI" id="CHEBI:32544"/>
        <dbReference type="ChEBI" id="CHEBI:33019"/>
        <dbReference type="ChEBI" id="CHEBI:43474"/>
        <dbReference type="ChEBI" id="CHEBI:57502"/>
        <dbReference type="ChEBI" id="CHEBI:58017"/>
        <dbReference type="ChEBI" id="CHEBI:456216"/>
        <dbReference type="EC" id="6.3.4.21"/>
    </reaction>
</comment>
<dbReference type="InterPro" id="IPR006406">
    <property type="entry name" value="Nic_PRibTrfase"/>
</dbReference>
<keyword evidence="4 7" id="KW-0597">Phosphoprotein</keyword>
<keyword evidence="6 7" id="KW-0662">Pyridine nucleotide biosynthesis</keyword>
<dbReference type="GO" id="GO:0016757">
    <property type="term" value="F:glycosyltransferase activity"/>
    <property type="evidence" value="ECO:0007669"/>
    <property type="project" value="UniProtKB-KW"/>
</dbReference>
<dbReference type="InterPro" id="IPR036068">
    <property type="entry name" value="Nicotinate_pribotase-like_C"/>
</dbReference>
<comment type="function">
    <text evidence="7 8">Catalyzes the synthesis of beta-nicotinate D-ribonucleotide from nicotinate and 5-phospho-D-ribose 1-phosphate at the expense of ATP.</text>
</comment>
<evidence type="ECO:0000256" key="4">
    <source>
        <dbReference type="ARBA" id="ARBA00022553"/>
    </source>
</evidence>
<dbReference type="RefSeq" id="WP_004070829.1">
    <property type="nucleotide sequence ID" value="NZ_CM001488.1"/>
</dbReference>
<dbReference type="GO" id="GO:0034355">
    <property type="term" value="P:NAD+ biosynthetic process via the salvage pathway"/>
    <property type="evidence" value="ECO:0007669"/>
    <property type="project" value="TreeGrafter"/>
</dbReference>
<dbReference type="NCBIfam" id="TIGR01514">
    <property type="entry name" value="NAPRTase"/>
    <property type="match status" value="1"/>
</dbReference>
<evidence type="ECO:0000259" key="10">
    <source>
        <dbReference type="Pfam" id="PF04095"/>
    </source>
</evidence>
<reference evidence="12 13" key="1">
    <citation type="submission" date="2011-09" db="EMBL/GenBank/DDBJ databases">
        <authorList>
            <consortium name="US DOE Joint Genome Institute (JGI-PGF)"/>
            <person name="Lucas S."/>
            <person name="Han J."/>
            <person name="Lapidus A."/>
            <person name="Cheng J.-F."/>
            <person name="Goodwin L."/>
            <person name="Pitluck S."/>
            <person name="Peters L."/>
            <person name="Land M.L."/>
            <person name="Hauser L."/>
            <person name="Orellana R."/>
            <person name="Lovley D."/>
            <person name="Woyke T.J."/>
        </authorList>
    </citation>
    <scope>NUCLEOTIDE SEQUENCE [LARGE SCALE GENOMIC DNA]</scope>
    <source>
        <strain evidence="12 13">2ac9</strain>
    </source>
</reference>
<feature type="domain" description="Nicotinate phosphoribosyltransferase N-terminal" evidence="11">
    <location>
        <begin position="6"/>
        <end position="125"/>
    </location>
</feature>